<dbReference type="eggNOG" id="KOG1812">
    <property type="taxonomic scope" value="Eukaryota"/>
</dbReference>
<feature type="compositionally biased region" description="Basic and acidic residues" evidence="9">
    <location>
        <begin position="634"/>
        <end position="647"/>
    </location>
</feature>
<evidence type="ECO:0000313" key="12">
    <source>
        <dbReference type="Proteomes" id="UP000019478"/>
    </source>
</evidence>
<dbReference type="HOGENOM" id="CLU_015887_2_0_1"/>
<dbReference type="OrthoDB" id="10254945at2759"/>
<dbReference type="Gene3D" id="1.20.120.1750">
    <property type="match status" value="1"/>
</dbReference>
<dbReference type="GeneID" id="19167010"/>
<keyword evidence="6" id="KW-0863">Zinc-finger</keyword>
<feature type="compositionally biased region" description="Low complexity" evidence="9">
    <location>
        <begin position="226"/>
        <end position="235"/>
    </location>
</feature>
<keyword evidence="5" id="KW-0677">Repeat</keyword>
<reference evidence="11 12" key="1">
    <citation type="submission" date="2013-03" db="EMBL/GenBank/DDBJ databases">
        <title>The Genome Sequence of Capronia epimyces CBS 606.96.</title>
        <authorList>
            <consortium name="The Broad Institute Genomics Platform"/>
            <person name="Cuomo C."/>
            <person name="de Hoog S."/>
            <person name="Gorbushina A."/>
            <person name="Walker B."/>
            <person name="Young S.K."/>
            <person name="Zeng Q."/>
            <person name="Gargeya S."/>
            <person name="Fitzgerald M."/>
            <person name="Haas B."/>
            <person name="Abouelleil A."/>
            <person name="Allen A.W."/>
            <person name="Alvarado L."/>
            <person name="Arachchi H.M."/>
            <person name="Berlin A.M."/>
            <person name="Chapman S.B."/>
            <person name="Gainer-Dewar J."/>
            <person name="Goldberg J."/>
            <person name="Griggs A."/>
            <person name="Gujja S."/>
            <person name="Hansen M."/>
            <person name="Howarth C."/>
            <person name="Imamovic A."/>
            <person name="Ireland A."/>
            <person name="Larimer J."/>
            <person name="McCowan C."/>
            <person name="Murphy C."/>
            <person name="Pearson M."/>
            <person name="Poon T.W."/>
            <person name="Priest M."/>
            <person name="Roberts A."/>
            <person name="Saif S."/>
            <person name="Shea T."/>
            <person name="Sisk P."/>
            <person name="Sykes S."/>
            <person name="Wortman J."/>
            <person name="Nusbaum C."/>
            <person name="Birren B."/>
        </authorList>
    </citation>
    <scope>NUCLEOTIDE SEQUENCE [LARGE SCALE GENOMIC DNA]</scope>
    <source>
        <strain evidence="11 12">CBS 606.96</strain>
    </source>
</reference>
<gene>
    <name evidence="11" type="ORF">A1O3_02880</name>
</gene>
<dbReference type="InterPro" id="IPR002867">
    <property type="entry name" value="IBR_dom"/>
</dbReference>
<dbReference type="Pfam" id="PF01485">
    <property type="entry name" value="IBR"/>
    <property type="match status" value="2"/>
</dbReference>
<comment type="caution">
    <text evidence="11">The sequence shown here is derived from an EMBL/GenBank/DDBJ whole genome shotgun (WGS) entry which is preliminary data.</text>
</comment>
<evidence type="ECO:0000256" key="5">
    <source>
        <dbReference type="ARBA" id="ARBA00022737"/>
    </source>
</evidence>
<evidence type="ECO:0000256" key="2">
    <source>
        <dbReference type="ARBA" id="ARBA00012251"/>
    </source>
</evidence>
<dbReference type="STRING" id="1182542.W9YBC0"/>
<dbReference type="Proteomes" id="UP000019478">
    <property type="component" value="Unassembled WGS sequence"/>
</dbReference>
<dbReference type="GO" id="GO:0016567">
    <property type="term" value="P:protein ubiquitination"/>
    <property type="evidence" value="ECO:0007669"/>
    <property type="project" value="InterPro"/>
</dbReference>
<feature type="region of interest" description="Disordered" evidence="9">
    <location>
        <begin position="64"/>
        <end position="256"/>
    </location>
</feature>
<evidence type="ECO:0000313" key="11">
    <source>
        <dbReference type="EMBL" id="EXJ89813.1"/>
    </source>
</evidence>
<keyword evidence="3" id="KW-0808">Transferase</keyword>
<feature type="compositionally biased region" description="Basic and acidic residues" evidence="9">
    <location>
        <begin position="166"/>
        <end position="182"/>
    </location>
</feature>
<dbReference type="CDD" id="cd20335">
    <property type="entry name" value="BRcat_RBR"/>
    <property type="match status" value="1"/>
</dbReference>
<dbReference type="InterPro" id="IPR044066">
    <property type="entry name" value="TRIAD_supradom"/>
</dbReference>
<comment type="catalytic activity">
    <reaction evidence="1">
        <text>[E2 ubiquitin-conjugating enzyme]-S-ubiquitinyl-L-cysteine + [acceptor protein]-L-lysine = [E2 ubiquitin-conjugating enzyme]-L-cysteine + [acceptor protein]-N(6)-ubiquitinyl-L-lysine.</text>
        <dbReference type="EC" id="2.3.2.31"/>
    </reaction>
</comment>
<keyword evidence="4" id="KW-0479">Metal-binding</keyword>
<dbReference type="AlphaFoldDB" id="W9YBC0"/>
<dbReference type="EC" id="2.3.2.31" evidence="2"/>
<feature type="domain" description="RING-type" evidence="10">
    <location>
        <begin position="271"/>
        <end position="471"/>
    </location>
</feature>
<evidence type="ECO:0000256" key="4">
    <source>
        <dbReference type="ARBA" id="ARBA00022723"/>
    </source>
</evidence>
<dbReference type="InterPro" id="IPR017907">
    <property type="entry name" value="Znf_RING_CS"/>
</dbReference>
<protein>
    <recommendedName>
        <fullName evidence="2">RBR-type E3 ubiquitin transferase</fullName>
        <ecNumber evidence="2">2.3.2.31</ecNumber>
    </recommendedName>
</protein>
<keyword evidence="12" id="KW-1185">Reference proteome</keyword>
<accession>W9YBC0</accession>
<dbReference type="GO" id="GO:0061630">
    <property type="term" value="F:ubiquitin protein ligase activity"/>
    <property type="evidence" value="ECO:0007669"/>
    <property type="project" value="UniProtKB-EC"/>
</dbReference>
<feature type="region of interest" description="Disordered" evidence="9">
    <location>
        <begin position="1"/>
        <end position="52"/>
    </location>
</feature>
<proteinExistence type="predicted"/>
<evidence type="ECO:0000256" key="1">
    <source>
        <dbReference type="ARBA" id="ARBA00001798"/>
    </source>
</evidence>
<feature type="compositionally biased region" description="Basic and acidic residues" evidence="9">
    <location>
        <begin position="89"/>
        <end position="104"/>
    </location>
</feature>
<evidence type="ECO:0000259" key="10">
    <source>
        <dbReference type="PROSITE" id="PS51873"/>
    </source>
</evidence>
<dbReference type="PANTHER" id="PTHR11685">
    <property type="entry name" value="RBR FAMILY RING FINGER AND IBR DOMAIN-CONTAINING"/>
    <property type="match status" value="1"/>
</dbReference>
<feature type="compositionally biased region" description="Basic and acidic residues" evidence="9">
    <location>
        <begin position="67"/>
        <end position="80"/>
    </location>
</feature>
<feature type="compositionally biased region" description="Low complexity" evidence="9">
    <location>
        <begin position="106"/>
        <end position="118"/>
    </location>
</feature>
<keyword evidence="8" id="KW-0862">Zinc</keyword>
<evidence type="ECO:0000256" key="6">
    <source>
        <dbReference type="ARBA" id="ARBA00022771"/>
    </source>
</evidence>
<organism evidence="11 12">
    <name type="scientific">Capronia epimyces CBS 606.96</name>
    <dbReference type="NCBI Taxonomy" id="1182542"/>
    <lineage>
        <taxon>Eukaryota</taxon>
        <taxon>Fungi</taxon>
        <taxon>Dikarya</taxon>
        <taxon>Ascomycota</taxon>
        <taxon>Pezizomycotina</taxon>
        <taxon>Eurotiomycetes</taxon>
        <taxon>Chaetothyriomycetidae</taxon>
        <taxon>Chaetothyriales</taxon>
        <taxon>Herpotrichiellaceae</taxon>
        <taxon>Capronia</taxon>
    </lineage>
</organism>
<feature type="compositionally biased region" description="Basic and acidic residues" evidence="9">
    <location>
        <begin position="190"/>
        <end position="210"/>
    </location>
</feature>
<dbReference type="CDD" id="cd22584">
    <property type="entry name" value="Rcat_RBR_unk"/>
    <property type="match status" value="1"/>
</dbReference>
<feature type="compositionally biased region" description="Basic residues" evidence="9">
    <location>
        <begin position="601"/>
        <end position="612"/>
    </location>
</feature>
<feature type="compositionally biased region" description="Basic and acidic residues" evidence="9">
    <location>
        <begin position="591"/>
        <end position="600"/>
    </location>
</feature>
<dbReference type="PROSITE" id="PS51873">
    <property type="entry name" value="TRIAD"/>
    <property type="match status" value="1"/>
</dbReference>
<dbReference type="InterPro" id="IPR031127">
    <property type="entry name" value="E3_UB_ligase_RBR"/>
</dbReference>
<dbReference type="PROSITE" id="PS00518">
    <property type="entry name" value="ZF_RING_1"/>
    <property type="match status" value="1"/>
</dbReference>
<name>W9YBC0_9EURO</name>
<feature type="region of interest" description="Disordered" evidence="9">
    <location>
        <begin position="577"/>
        <end position="647"/>
    </location>
</feature>
<keyword evidence="7" id="KW-0833">Ubl conjugation pathway</keyword>
<sequence length="647" mass="73070">MAGEQVKRRKTYRRNGDTGGGGSRSRKSPEDGGATSTSKSVPATARPADLDLDALRNARLAYLATSPEERRKEMKYEYVKRTRTVSLVGEEKERRRKTRDDHIAEPTNPRPSRTSTTPRRTEHRRRPVSRDDSEDEYVYQRPERESAHHNGQSLTSKHKSKTTESGPRRVEAGRRVPERSRTEPGPAQRQEAHDEQEERPKALDEPETALRRSTASVDKPQRPAIKRSATTTATRSKTEVGNIKPLQPAGPSRKAPGFLDRLLPPKPVPQKKVSCLTCGDDDIPIAKSARLPCTHRMCHSCLTRIFTMSVEDPAHMPPRCCTDKHIDLYHVEKLFNQKFKVLWNRKFEEYKTKNRIYCPARNCGAWIKPHYITREHGRKVGRCKRCKTRVCATCCQKMHTSRDCPKDPETTAFIEVAKKEGWRRCYNCSAMVELKEGCNHMTCRCTAEFCMVCGLKWKSCDCPWFNYQAVDVHLGDPVRYQVEMDRRREQVNRDEALARRLQQMGLVNAGDNQEGAFGLGNAANHHLNQNFIQQAREALTANYAQAGQAARDLINGLVTGRENRLPGMPMEMEQMLGMLGGGGGGVQDPAEEGHRPEAGRRTARRTAGRRRTAAPAPDRAGEHDGAGEGDDADPERRLREWANRGPA</sequence>
<dbReference type="GO" id="GO:0008270">
    <property type="term" value="F:zinc ion binding"/>
    <property type="evidence" value="ECO:0007669"/>
    <property type="project" value="UniProtKB-KW"/>
</dbReference>
<evidence type="ECO:0000256" key="9">
    <source>
        <dbReference type="SAM" id="MobiDB-lite"/>
    </source>
</evidence>
<dbReference type="RefSeq" id="XP_007731210.1">
    <property type="nucleotide sequence ID" value="XM_007733020.1"/>
</dbReference>
<dbReference type="SUPFAM" id="SSF57850">
    <property type="entry name" value="RING/U-box"/>
    <property type="match status" value="2"/>
</dbReference>
<dbReference type="EMBL" id="AMGY01000002">
    <property type="protein sequence ID" value="EXJ89813.1"/>
    <property type="molecule type" value="Genomic_DNA"/>
</dbReference>
<evidence type="ECO:0000256" key="3">
    <source>
        <dbReference type="ARBA" id="ARBA00022679"/>
    </source>
</evidence>
<evidence type="ECO:0000256" key="7">
    <source>
        <dbReference type="ARBA" id="ARBA00022786"/>
    </source>
</evidence>
<evidence type="ECO:0000256" key="8">
    <source>
        <dbReference type="ARBA" id="ARBA00022833"/>
    </source>
</evidence>